<accession>A0A8S5N317</accession>
<dbReference type="EMBL" id="BK015048">
    <property type="protein sequence ID" value="DAD88812.1"/>
    <property type="molecule type" value="Genomic_DNA"/>
</dbReference>
<name>A0A8S5N317_9CAUD</name>
<evidence type="ECO:0000313" key="1">
    <source>
        <dbReference type="EMBL" id="DAD88812.1"/>
    </source>
</evidence>
<reference evidence="1" key="1">
    <citation type="journal article" date="2021" name="Proc. Natl. Acad. Sci. U.S.A.">
        <title>A Catalog of Tens of Thousands of Viruses from Human Metagenomes Reveals Hidden Associations with Chronic Diseases.</title>
        <authorList>
            <person name="Tisza M.J."/>
            <person name="Buck C.B."/>
        </authorList>
    </citation>
    <scope>NUCLEOTIDE SEQUENCE</scope>
    <source>
        <strain evidence="1">CtzMH52</strain>
    </source>
</reference>
<sequence>MGLPLCLITWSNLLLVQSYTAKMECQCFFFDFKKKH</sequence>
<proteinExistence type="predicted"/>
<protein>
    <submittedName>
        <fullName evidence="1">Uncharacterized protein</fullName>
    </submittedName>
</protein>
<organism evidence="1">
    <name type="scientific">Podoviridae sp. ctzMH52</name>
    <dbReference type="NCBI Taxonomy" id="2826596"/>
    <lineage>
        <taxon>Viruses</taxon>
        <taxon>Duplodnaviria</taxon>
        <taxon>Heunggongvirae</taxon>
        <taxon>Uroviricota</taxon>
        <taxon>Caudoviricetes</taxon>
    </lineage>
</organism>